<gene>
    <name evidence="1" type="ORF">DEM25_008950</name>
</gene>
<dbReference type="InterPro" id="IPR008318">
    <property type="entry name" value="UCP030820"/>
</dbReference>
<dbReference type="AlphaFoldDB" id="A0A3A8A9H9"/>
<keyword evidence="2" id="KW-1185">Reference proteome</keyword>
<evidence type="ECO:0000313" key="1">
    <source>
        <dbReference type="EMBL" id="RKF06967.1"/>
    </source>
</evidence>
<evidence type="ECO:0000313" key="2">
    <source>
        <dbReference type="Proteomes" id="UP000246132"/>
    </source>
</evidence>
<dbReference type="Pfam" id="PF06073">
    <property type="entry name" value="DUF934"/>
    <property type="match status" value="1"/>
</dbReference>
<proteinExistence type="predicted"/>
<dbReference type="EMBL" id="QFWV02000005">
    <property type="protein sequence ID" value="RKF06967.1"/>
    <property type="molecule type" value="Genomic_DNA"/>
</dbReference>
<sequence>MAGTYGEVSLADLQAGLPANRPASIGLVADNDIDAHAVAPHFKVLDAIIIGFPSFADGRGFSLAMQLRRLGFTGRLVAQGHVIADQYVHARRCGFDAVAIDEALAQRQPEQQWLARLTRINATYQQRLHQAAQVA</sequence>
<reference evidence="1 2" key="1">
    <citation type="journal article" date="2018" name="Int. J. Syst. Bacteriol.">
        <title>Oceaniradius stylonemae gen. nov., sp. nov., isolated from a red alga, Stylonema cornu-cervi.</title>
        <authorList>
            <person name="Jeong S."/>
        </authorList>
    </citation>
    <scope>NUCLEOTIDE SEQUENCE [LARGE SCALE GENOMIC DNA]</scope>
    <source>
        <strain evidence="1 2">StC1</strain>
    </source>
</reference>
<organism evidence="1 2">
    <name type="scientific">Oceaniradius stylonematis</name>
    <dbReference type="NCBI Taxonomy" id="2184161"/>
    <lineage>
        <taxon>Bacteria</taxon>
        <taxon>Pseudomonadati</taxon>
        <taxon>Pseudomonadota</taxon>
        <taxon>Alphaproteobacteria</taxon>
        <taxon>Hyphomicrobiales</taxon>
        <taxon>Ahrensiaceae</taxon>
        <taxon>Oceaniradius</taxon>
    </lineage>
</organism>
<name>A0A3A8A9H9_9HYPH</name>
<accession>A0A3A8A9H9</accession>
<dbReference type="OrthoDB" id="9800421at2"/>
<dbReference type="Proteomes" id="UP000246132">
    <property type="component" value="Unassembled WGS sequence"/>
</dbReference>
<protein>
    <submittedName>
        <fullName evidence="1">DUF934 domain-containing protein</fullName>
    </submittedName>
</protein>
<comment type="caution">
    <text evidence="1">The sequence shown here is derived from an EMBL/GenBank/DDBJ whole genome shotgun (WGS) entry which is preliminary data.</text>
</comment>